<feature type="domain" description="Purple acid phosphatase C-terminal" evidence="1">
    <location>
        <begin position="6"/>
        <end position="52"/>
    </location>
</feature>
<organism evidence="2 3">
    <name type="scientific">Bugula neritina</name>
    <name type="common">Brown bryozoan</name>
    <name type="synonym">Sertularia neritina</name>
    <dbReference type="NCBI Taxonomy" id="10212"/>
    <lineage>
        <taxon>Eukaryota</taxon>
        <taxon>Metazoa</taxon>
        <taxon>Spiralia</taxon>
        <taxon>Lophotrochozoa</taxon>
        <taxon>Bryozoa</taxon>
        <taxon>Gymnolaemata</taxon>
        <taxon>Cheilostomatida</taxon>
        <taxon>Flustrina</taxon>
        <taxon>Buguloidea</taxon>
        <taxon>Bugulidae</taxon>
        <taxon>Bugula</taxon>
    </lineage>
</organism>
<evidence type="ECO:0000259" key="1">
    <source>
        <dbReference type="Pfam" id="PF14008"/>
    </source>
</evidence>
<sequence length="75" mass="8800">MFAGHSAFKKIQPFWSAYRTQNYGYSKFHFVNGTHLLVEWVDDEQDGKVTDSNWIIKHKHGAGTYDCHLREGKRL</sequence>
<proteinExistence type="predicted"/>
<comment type="caution">
    <text evidence="2">The sequence shown here is derived from an EMBL/GenBank/DDBJ whole genome shotgun (WGS) entry which is preliminary data.</text>
</comment>
<accession>A0A7J7JS23</accession>
<dbReference type="OrthoDB" id="45007at2759"/>
<dbReference type="Proteomes" id="UP000593567">
    <property type="component" value="Unassembled WGS sequence"/>
</dbReference>
<keyword evidence="3" id="KW-1185">Reference proteome</keyword>
<protein>
    <submittedName>
        <fullName evidence="2">ACP7</fullName>
    </submittedName>
</protein>
<dbReference type="Pfam" id="PF14008">
    <property type="entry name" value="Metallophos_C"/>
    <property type="match status" value="1"/>
</dbReference>
<reference evidence="2" key="1">
    <citation type="submission" date="2020-06" db="EMBL/GenBank/DDBJ databases">
        <title>Draft genome of Bugula neritina, a colonial animal packing powerful symbionts and potential medicines.</title>
        <authorList>
            <person name="Rayko M."/>
        </authorList>
    </citation>
    <scope>NUCLEOTIDE SEQUENCE [LARGE SCALE GENOMIC DNA]</scope>
    <source>
        <strain evidence="2">Kwan_BN1</strain>
    </source>
</reference>
<evidence type="ECO:0000313" key="3">
    <source>
        <dbReference type="Proteomes" id="UP000593567"/>
    </source>
</evidence>
<gene>
    <name evidence="2" type="ORF">EB796_012947</name>
</gene>
<name>A0A7J7JS23_BUGNE</name>
<dbReference type="AlphaFoldDB" id="A0A7J7JS23"/>
<dbReference type="EMBL" id="VXIV02001916">
    <property type="protein sequence ID" value="KAF6028755.1"/>
    <property type="molecule type" value="Genomic_DNA"/>
</dbReference>
<dbReference type="Gene3D" id="3.60.21.10">
    <property type="match status" value="1"/>
</dbReference>
<dbReference type="InterPro" id="IPR025733">
    <property type="entry name" value="PAPs_C"/>
</dbReference>
<evidence type="ECO:0000313" key="2">
    <source>
        <dbReference type="EMBL" id="KAF6028755.1"/>
    </source>
</evidence>
<dbReference type="InterPro" id="IPR029052">
    <property type="entry name" value="Metallo-depent_PP-like"/>
</dbReference>